<dbReference type="InterPro" id="IPR032710">
    <property type="entry name" value="NTF2-like_dom_sf"/>
</dbReference>
<evidence type="ECO:0000259" key="1">
    <source>
        <dbReference type="Pfam" id="PF17775"/>
    </source>
</evidence>
<evidence type="ECO:0000313" key="3">
    <source>
        <dbReference type="Proteomes" id="UP000192472"/>
    </source>
</evidence>
<accession>A0A1W2G7J3</accession>
<dbReference type="Pfam" id="PF02810">
    <property type="entry name" value="SEC-C"/>
    <property type="match status" value="1"/>
</dbReference>
<dbReference type="EMBL" id="FWYF01000001">
    <property type="protein sequence ID" value="SMD32659.1"/>
    <property type="molecule type" value="Genomic_DNA"/>
</dbReference>
<dbReference type="STRING" id="692418.SAMN04488029_1009"/>
<dbReference type="AlphaFoldDB" id="A0A1W2G7J3"/>
<dbReference type="Proteomes" id="UP000192472">
    <property type="component" value="Unassembled WGS sequence"/>
</dbReference>
<gene>
    <name evidence="2" type="ORF">SAMN04488029_1009</name>
</gene>
<reference evidence="2 3" key="1">
    <citation type="submission" date="2017-04" db="EMBL/GenBank/DDBJ databases">
        <authorList>
            <person name="Afonso C.L."/>
            <person name="Miller P.J."/>
            <person name="Scott M.A."/>
            <person name="Spackman E."/>
            <person name="Goraichik I."/>
            <person name="Dimitrov K.M."/>
            <person name="Suarez D.L."/>
            <person name="Swayne D.E."/>
        </authorList>
    </citation>
    <scope>NUCLEOTIDE SEQUENCE [LARGE SCALE GENOMIC DNA]</scope>
    <source>
        <strain evidence="2 3">DSM 26133</strain>
    </source>
</reference>
<dbReference type="Pfam" id="PF17775">
    <property type="entry name" value="YchJ_M-like"/>
    <property type="match status" value="1"/>
</dbReference>
<keyword evidence="3" id="KW-1185">Reference proteome</keyword>
<feature type="domain" description="YchJ-like middle NTF2-like" evidence="1">
    <location>
        <begin position="29"/>
        <end position="129"/>
    </location>
</feature>
<dbReference type="InterPro" id="IPR048469">
    <property type="entry name" value="YchJ-like_M"/>
</dbReference>
<dbReference type="SUPFAM" id="SSF54427">
    <property type="entry name" value="NTF2-like"/>
    <property type="match status" value="1"/>
</dbReference>
<dbReference type="NCBIfam" id="NF002449">
    <property type="entry name" value="PRK01617.1"/>
    <property type="match status" value="1"/>
</dbReference>
<proteinExistence type="predicted"/>
<dbReference type="Gene3D" id="3.10.450.50">
    <property type="match status" value="1"/>
</dbReference>
<dbReference type="PANTHER" id="PTHR33747:SF1">
    <property type="entry name" value="ADENYLATE CYCLASE-ASSOCIATED CAP C-TERMINAL DOMAIN-CONTAINING PROTEIN"/>
    <property type="match status" value="1"/>
</dbReference>
<dbReference type="NCBIfam" id="NF002486">
    <property type="entry name" value="PRK01752.1"/>
    <property type="match status" value="1"/>
</dbReference>
<evidence type="ECO:0000313" key="2">
    <source>
        <dbReference type="EMBL" id="SMD32659.1"/>
    </source>
</evidence>
<organism evidence="2 3">
    <name type="scientific">Reichenbachiella faecimaris</name>
    <dbReference type="NCBI Taxonomy" id="692418"/>
    <lineage>
        <taxon>Bacteria</taxon>
        <taxon>Pseudomonadati</taxon>
        <taxon>Bacteroidota</taxon>
        <taxon>Cytophagia</taxon>
        <taxon>Cytophagales</taxon>
        <taxon>Reichenbachiellaceae</taxon>
        <taxon>Reichenbachiella</taxon>
    </lineage>
</organism>
<protein>
    <submittedName>
        <fullName evidence="2">SEC-C motif-containing protein</fullName>
    </submittedName>
</protein>
<dbReference type="PANTHER" id="PTHR33747">
    <property type="entry name" value="UPF0225 PROTEIN SCO1677"/>
    <property type="match status" value="1"/>
</dbReference>
<dbReference type="RefSeq" id="WP_221407813.1">
    <property type="nucleotide sequence ID" value="NZ_FWYF01000001.1"/>
</dbReference>
<sequence length="161" mass="18548">MKEMQCPCGSKKKLNDCCGTIINGRAAQTALELMRSRYVAYSLGEAQYLYDTTHGRHREEYKIESIAQWSKENTWTQLEIVSVEHGSVSDTRGVVEFRAYFTDSKDKSQVHHERSNFLKEKGKWFYLDGKMNPMEVDITRKITRNDPCPCGSGKKYKKCCG</sequence>
<name>A0A1W2G7J3_REIFA</name>
<dbReference type="SUPFAM" id="SSF103642">
    <property type="entry name" value="Sec-C motif"/>
    <property type="match status" value="1"/>
</dbReference>
<dbReference type="InterPro" id="IPR004027">
    <property type="entry name" value="SEC_C_motif"/>
</dbReference>